<reference evidence="7 8" key="1">
    <citation type="submission" date="2023-09" db="EMBL/GenBank/DDBJ databases">
        <title>Nesidiocoris tenuis whole genome shotgun sequence.</title>
        <authorList>
            <person name="Shibata T."/>
            <person name="Shimoda M."/>
            <person name="Kobayashi T."/>
            <person name="Uehara T."/>
        </authorList>
    </citation>
    <scope>NUCLEOTIDE SEQUENCE [LARGE SCALE GENOMIC DNA]</scope>
    <source>
        <strain evidence="7 8">Japan</strain>
    </source>
</reference>
<feature type="transmembrane region" description="Helical" evidence="5">
    <location>
        <begin position="463"/>
        <end position="487"/>
    </location>
</feature>
<evidence type="ECO:0000256" key="2">
    <source>
        <dbReference type="ARBA" id="ARBA00022692"/>
    </source>
</evidence>
<keyword evidence="2 5" id="KW-0812">Transmembrane</keyword>
<feature type="transmembrane region" description="Helical" evidence="5">
    <location>
        <begin position="209"/>
        <end position="231"/>
    </location>
</feature>
<sequence>MSDGSYPYQYRPDEFNSSRNAFGYGYPGMDGSSREVLTTINLGDGKVGIDNPGMVMCRRVSAVQPPNFEKSQQQIANGKGSDKEAALSTVYVSPPKSSNEKTYDPYDNREVKHPTTYWETLIHMLKASLGTGILAMPAAFSNAGWLVATIGTMVIGLICTYSIHMLISSEYELCKRKKQPSMTYPATAQAAVEEGPEKLRWLSPYVPHICNVFLLLYQIGSCCIYVVFMASNIKDVVDYYQTADGKEVIDIRWYMLMLLIPLILASWIRNLKYLAPLSSLANAATVVSFAIIFYYMFDGLPPLTDRASVGSAKGFPLFFGTVLFAMEAIGVVMPLENEMKKPKKFNSTFGVLNIAMIPITLLYTFVGFFGYLKYGAEVKGALTLSLPLDKYPAQASRLLLAFAMFITHALACYVAFDIVWRNYLEPRATKRKLLKEYILRTSLAFITFLFAAIIPYLELFISLIGALCLATMGLSMPAIIQLFTYWYDMQGTKFILWSCKNYFIIFVACCGFVIGTWTSLQEIIEKVLA</sequence>
<keyword evidence="8" id="KW-1185">Reference proteome</keyword>
<evidence type="ECO:0000256" key="3">
    <source>
        <dbReference type="ARBA" id="ARBA00022989"/>
    </source>
</evidence>
<feature type="transmembrane region" description="Helical" evidence="5">
    <location>
        <begin position="437"/>
        <end position="457"/>
    </location>
</feature>
<organism evidence="7 8">
    <name type="scientific">Nesidiocoris tenuis</name>
    <dbReference type="NCBI Taxonomy" id="355587"/>
    <lineage>
        <taxon>Eukaryota</taxon>
        <taxon>Metazoa</taxon>
        <taxon>Ecdysozoa</taxon>
        <taxon>Arthropoda</taxon>
        <taxon>Hexapoda</taxon>
        <taxon>Insecta</taxon>
        <taxon>Pterygota</taxon>
        <taxon>Neoptera</taxon>
        <taxon>Paraneoptera</taxon>
        <taxon>Hemiptera</taxon>
        <taxon>Heteroptera</taxon>
        <taxon>Panheteroptera</taxon>
        <taxon>Cimicomorpha</taxon>
        <taxon>Miridae</taxon>
        <taxon>Dicyphina</taxon>
        <taxon>Nesidiocoris</taxon>
    </lineage>
</organism>
<keyword evidence="4 5" id="KW-0472">Membrane</keyword>
<accession>A0ABN7B0H7</accession>
<protein>
    <submittedName>
        <fullName evidence="7">Amino acid transporter</fullName>
    </submittedName>
</protein>
<feature type="transmembrane region" description="Helical" evidence="5">
    <location>
        <begin position="394"/>
        <end position="416"/>
    </location>
</feature>
<evidence type="ECO:0000256" key="5">
    <source>
        <dbReference type="SAM" id="Phobius"/>
    </source>
</evidence>
<evidence type="ECO:0000313" key="7">
    <source>
        <dbReference type="EMBL" id="BES96705.1"/>
    </source>
</evidence>
<comment type="subcellular location">
    <subcellularLocation>
        <location evidence="1">Membrane</location>
        <topology evidence="1">Multi-pass membrane protein</topology>
    </subcellularLocation>
</comment>
<evidence type="ECO:0000259" key="6">
    <source>
        <dbReference type="Pfam" id="PF01490"/>
    </source>
</evidence>
<dbReference type="Proteomes" id="UP001307889">
    <property type="component" value="Chromosome 7"/>
</dbReference>
<feature type="transmembrane region" description="Helical" evidence="5">
    <location>
        <begin position="146"/>
        <end position="167"/>
    </location>
</feature>
<name>A0ABN7B0H7_9HEMI</name>
<feature type="domain" description="Amino acid transporter transmembrane" evidence="6">
    <location>
        <begin position="113"/>
        <end position="519"/>
    </location>
</feature>
<dbReference type="EMBL" id="AP028915">
    <property type="protein sequence ID" value="BES96705.1"/>
    <property type="molecule type" value="Genomic_DNA"/>
</dbReference>
<evidence type="ECO:0000313" key="8">
    <source>
        <dbReference type="Proteomes" id="UP001307889"/>
    </source>
</evidence>
<dbReference type="PANTHER" id="PTHR22950:SF680">
    <property type="entry name" value="PROTON-COUPLED AMINO ACID TRANSPORTER 4-LIKE PROTEIN"/>
    <property type="match status" value="1"/>
</dbReference>
<proteinExistence type="predicted"/>
<evidence type="ECO:0000256" key="4">
    <source>
        <dbReference type="ARBA" id="ARBA00023136"/>
    </source>
</evidence>
<feature type="transmembrane region" description="Helical" evidence="5">
    <location>
        <begin position="251"/>
        <end position="268"/>
    </location>
</feature>
<feature type="transmembrane region" description="Helical" evidence="5">
    <location>
        <begin position="499"/>
        <end position="520"/>
    </location>
</feature>
<feature type="transmembrane region" description="Helical" evidence="5">
    <location>
        <begin position="280"/>
        <end position="297"/>
    </location>
</feature>
<feature type="transmembrane region" description="Helical" evidence="5">
    <location>
        <begin position="347"/>
        <end position="374"/>
    </location>
</feature>
<feature type="transmembrane region" description="Helical" evidence="5">
    <location>
        <begin position="317"/>
        <end position="335"/>
    </location>
</feature>
<dbReference type="InterPro" id="IPR013057">
    <property type="entry name" value="AA_transpt_TM"/>
</dbReference>
<dbReference type="Pfam" id="PF01490">
    <property type="entry name" value="Aa_trans"/>
    <property type="match status" value="1"/>
</dbReference>
<evidence type="ECO:0000256" key="1">
    <source>
        <dbReference type="ARBA" id="ARBA00004141"/>
    </source>
</evidence>
<gene>
    <name evidence="7" type="ORF">NTJ_09519</name>
</gene>
<dbReference type="PANTHER" id="PTHR22950">
    <property type="entry name" value="AMINO ACID TRANSPORTER"/>
    <property type="match status" value="1"/>
</dbReference>
<keyword evidence="3 5" id="KW-1133">Transmembrane helix</keyword>